<keyword evidence="9" id="KW-1185">Reference proteome</keyword>
<dbReference type="EC" id="2.4.2.-" evidence="4"/>
<feature type="region of interest" description="Disordered" evidence="5">
    <location>
        <begin position="820"/>
        <end position="854"/>
    </location>
</feature>
<feature type="repeat" description="HEAT" evidence="3">
    <location>
        <begin position="520"/>
        <end position="554"/>
    </location>
</feature>
<dbReference type="SUPFAM" id="SSF48371">
    <property type="entry name" value="ARM repeat"/>
    <property type="match status" value="1"/>
</dbReference>
<dbReference type="InterPro" id="IPR012317">
    <property type="entry name" value="Poly(ADP-ribose)pol_cat_dom"/>
</dbReference>
<protein>
    <recommendedName>
        <fullName evidence="4">Poly [ADP-ribose] polymerase</fullName>
        <shortName evidence="4">PARP</shortName>
        <ecNumber evidence="4">2.4.2.-</ecNumber>
    </recommendedName>
</protein>
<keyword evidence="1" id="KW-0677">Repeat</keyword>
<dbReference type="GO" id="GO:0003950">
    <property type="term" value="F:NAD+ poly-ADP-ribosyltransferase activity"/>
    <property type="evidence" value="ECO:0007669"/>
    <property type="project" value="UniProtKB-UniRule"/>
</dbReference>
<reference evidence="8" key="1">
    <citation type="submission" date="2023-08" db="EMBL/GenBank/DDBJ databases">
        <authorList>
            <person name="Chen Y."/>
            <person name="Shah S."/>
            <person name="Dougan E. K."/>
            <person name="Thang M."/>
            <person name="Chan C."/>
        </authorList>
    </citation>
    <scope>NUCLEOTIDE SEQUENCE</scope>
</reference>
<gene>
    <name evidence="8" type="ORF">EVOR1521_LOCUS3988</name>
</gene>
<dbReference type="Pfam" id="PF13646">
    <property type="entry name" value="HEAT_2"/>
    <property type="match status" value="2"/>
</dbReference>
<dbReference type="InterPro" id="IPR021133">
    <property type="entry name" value="HEAT_type_2"/>
</dbReference>
<comment type="function">
    <text evidence="2">Catalyzes the hydroxylation of the N(6)-(4-aminobutyl)-L-lysine intermediate produced by deoxyhypusine synthase/DHPS on a critical lysine of the eukaryotic translation initiation factor 5A/eIF-5A. This is the second step of the post-translational modification of that lysine into an unusual amino acid residue named hypusine. Hypusination is unique to mature eIF-5A factor and is essential for its function.</text>
</comment>
<keyword evidence="4" id="KW-0520">NAD</keyword>
<dbReference type="PROSITE" id="PS50003">
    <property type="entry name" value="PH_DOMAIN"/>
    <property type="match status" value="1"/>
</dbReference>
<evidence type="ECO:0000256" key="5">
    <source>
        <dbReference type="SAM" id="MobiDB-lite"/>
    </source>
</evidence>
<feature type="repeat" description="HEAT" evidence="3">
    <location>
        <begin position="465"/>
        <end position="503"/>
    </location>
</feature>
<evidence type="ECO:0000313" key="8">
    <source>
        <dbReference type="EMBL" id="CAJ1374430.1"/>
    </source>
</evidence>
<dbReference type="Pfam" id="PF00644">
    <property type="entry name" value="PARP"/>
    <property type="match status" value="1"/>
</dbReference>
<feature type="domain" description="PARP catalytic" evidence="7">
    <location>
        <begin position="212"/>
        <end position="416"/>
    </location>
</feature>
<dbReference type="PANTHER" id="PTHR12697:SF5">
    <property type="entry name" value="DEOXYHYPUSINE HYDROXYLASE"/>
    <property type="match status" value="1"/>
</dbReference>
<dbReference type="PANTHER" id="PTHR12697">
    <property type="entry name" value="PBS LYASE HEAT-LIKE PROTEIN"/>
    <property type="match status" value="1"/>
</dbReference>
<dbReference type="SMART" id="SM00233">
    <property type="entry name" value="PH"/>
    <property type="match status" value="1"/>
</dbReference>
<keyword evidence="4" id="KW-0808">Transferase</keyword>
<dbReference type="Pfam" id="PF02985">
    <property type="entry name" value="HEAT"/>
    <property type="match status" value="1"/>
</dbReference>
<feature type="compositionally biased region" description="Basic residues" evidence="5">
    <location>
        <begin position="828"/>
        <end position="837"/>
    </location>
</feature>
<evidence type="ECO:0000259" key="7">
    <source>
        <dbReference type="PROSITE" id="PS51059"/>
    </source>
</evidence>
<dbReference type="Gene3D" id="3.90.228.10">
    <property type="match status" value="1"/>
</dbReference>
<dbReference type="SMART" id="SM00567">
    <property type="entry name" value="EZ_HEAT"/>
    <property type="match status" value="8"/>
</dbReference>
<dbReference type="InterPro" id="IPR011989">
    <property type="entry name" value="ARM-like"/>
</dbReference>
<dbReference type="PROSITE" id="PS51059">
    <property type="entry name" value="PARP_CATALYTIC"/>
    <property type="match status" value="1"/>
</dbReference>
<name>A0AA36MNE8_9DINO</name>
<dbReference type="InterPro" id="IPR000357">
    <property type="entry name" value="HEAT"/>
</dbReference>
<dbReference type="InterPro" id="IPR004155">
    <property type="entry name" value="PBS_lyase_HEAT"/>
</dbReference>
<dbReference type="InterPro" id="IPR016024">
    <property type="entry name" value="ARM-type_fold"/>
</dbReference>
<evidence type="ECO:0000256" key="3">
    <source>
        <dbReference type="PROSITE-ProRule" id="PRU00103"/>
    </source>
</evidence>
<keyword evidence="4" id="KW-0328">Glycosyltransferase</keyword>
<evidence type="ECO:0000313" key="9">
    <source>
        <dbReference type="Proteomes" id="UP001178507"/>
    </source>
</evidence>
<feature type="domain" description="PH" evidence="6">
    <location>
        <begin position="15"/>
        <end position="115"/>
    </location>
</feature>
<evidence type="ECO:0000256" key="1">
    <source>
        <dbReference type="ARBA" id="ARBA00022737"/>
    </source>
</evidence>
<feature type="repeat" description="HEAT" evidence="3">
    <location>
        <begin position="553"/>
        <end position="586"/>
    </location>
</feature>
<accession>A0AA36MNE8</accession>
<dbReference type="PROSITE" id="PS50077">
    <property type="entry name" value="HEAT_REPEAT"/>
    <property type="match status" value="3"/>
</dbReference>
<organism evidence="8 9">
    <name type="scientific">Effrenium voratum</name>
    <dbReference type="NCBI Taxonomy" id="2562239"/>
    <lineage>
        <taxon>Eukaryota</taxon>
        <taxon>Sar</taxon>
        <taxon>Alveolata</taxon>
        <taxon>Dinophyceae</taxon>
        <taxon>Suessiales</taxon>
        <taxon>Symbiodiniaceae</taxon>
        <taxon>Effrenium</taxon>
    </lineage>
</organism>
<dbReference type="InterPro" id="IPR001849">
    <property type="entry name" value="PH_domain"/>
</dbReference>
<sequence>MFGWLMCYGEPSSGNRLQVARLAKASAGTPVAGLFWKKRFIELKDSQLICWAMEPSARQRQSPAALLVLSQLEEVAVEGKTLTLHMRNQRVTLQARAETEASARTWASAVKSHAARAISKSLPPGWDVEAMLSSGVGGSAAKLVNKELLPPDCKPAFQKLLDHCFVCKGTKDRRGNTVPLRLEMVDAVRVQNGAAWMEYSKARMRICNKVFADDSWAKQNADCESCSSASEGRTSGRSGGELASSDGTFHWDPFGMQSSLLTGTMESKDLQEILGSMDQSSNEQWLFHGTSRSAVQNISDQEFRLDKAGSHRGTLYGKGVYFAECVTKADEYCEEDADGYCWMLLCRVALGKVMVCKDKKPAADILDQCKAGQFDSLIGDRWAAVGTFREFILYDPDQVYPAFIIRYKRWSEAAFCRSIRESAESQDLELAHELYPHAAILAEEHPDSTVRYRLSLLMDAHSDSVVPILSEALKDPRRRVRLNATKALMNMAGQTSSVEALPDGSRYRRHRDGVHVVVSAVPALTDCLTDSDRFVRRAAARALERLGEHAAPAVPSLIVSLRDREEEVRAAVATALGQLGRAASEALPAMLQASLDAEESVRVAALGALGFLGLSSSPVLEVLTVALRDPSSEIKSAAAGALGMLSATSSVEALATCLADAQSHVRAAAARSLGQIGGKHAASAVPRLTQCLKDADHVVRRSAAVSLGRIGTNATFAAPHLADCMRDSHSQVREAAAIAISRLGVTDKIAHNVCIQSLVKRGLTDSSSDVRQAAAESLLDLARGEQLGIQKGIIREAMTIRTKDENAKVRATASTCLSMLNMQEDAHQKRKKHKAKKRGDSREPDADADDDEDVELDGALELEDIARLVISLTRRLKD</sequence>
<dbReference type="AlphaFoldDB" id="A0AA36MNE8"/>
<dbReference type="EMBL" id="CAUJNA010000251">
    <property type="protein sequence ID" value="CAJ1374430.1"/>
    <property type="molecule type" value="Genomic_DNA"/>
</dbReference>
<dbReference type="Gene3D" id="1.25.10.10">
    <property type="entry name" value="Leucine-rich Repeat Variant"/>
    <property type="match status" value="4"/>
</dbReference>
<evidence type="ECO:0000259" key="6">
    <source>
        <dbReference type="PROSITE" id="PS50003"/>
    </source>
</evidence>
<dbReference type="SUPFAM" id="SSF56399">
    <property type="entry name" value="ADP-ribosylation"/>
    <property type="match status" value="1"/>
</dbReference>
<evidence type="ECO:0000256" key="2">
    <source>
        <dbReference type="ARBA" id="ARBA00045876"/>
    </source>
</evidence>
<dbReference type="GO" id="GO:0016491">
    <property type="term" value="F:oxidoreductase activity"/>
    <property type="evidence" value="ECO:0007669"/>
    <property type="project" value="TreeGrafter"/>
</dbReference>
<comment type="caution">
    <text evidence="8">The sequence shown here is derived from an EMBL/GenBank/DDBJ whole genome shotgun (WGS) entry which is preliminary data.</text>
</comment>
<proteinExistence type="predicted"/>
<dbReference type="Proteomes" id="UP001178507">
    <property type="component" value="Unassembled WGS sequence"/>
</dbReference>
<evidence type="ECO:0000256" key="4">
    <source>
        <dbReference type="RuleBase" id="RU362114"/>
    </source>
</evidence>